<dbReference type="EMBL" id="JACHJR010000001">
    <property type="protein sequence ID" value="MBB4950456.1"/>
    <property type="molecule type" value="Genomic_DNA"/>
</dbReference>
<dbReference type="Proteomes" id="UP000573327">
    <property type="component" value="Unassembled WGS sequence"/>
</dbReference>
<dbReference type="RefSeq" id="WP_313068832.1">
    <property type="nucleotide sequence ID" value="NZ_JACHJR010000001.1"/>
</dbReference>
<dbReference type="InterPro" id="IPR049809">
    <property type="entry name" value="YehF/YfeS-like_WGR"/>
</dbReference>
<keyword evidence="3" id="KW-0238">DNA-binding</keyword>
<feature type="domain" description="WGR" evidence="2">
    <location>
        <begin position="1"/>
        <end position="77"/>
    </location>
</feature>
<dbReference type="PROSITE" id="PS51977">
    <property type="entry name" value="WGR"/>
    <property type="match status" value="1"/>
</dbReference>
<accession>A0A7W7SJI0</accession>
<dbReference type="InterPro" id="IPR008893">
    <property type="entry name" value="WGR_domain"/>
</dbReference>
<keyword evidence="4" id="KW-1185">Reference proteome</keyword>
<evidence type="ECO:0000313" key="3">
    <source>
        <dbReference type="EMBL" id="MBB4950456.1"/>
    </source>
</evidence>
<dbReference type="InterPro" id="IPR025406">
    <property type="entry name" value="DUF4132"/>
</dbReference>
<dbReference type="Pfam" id="PF13569">
    <property type="entry name" value="DUF4132"/>
    <property type="match status" value="1"/>
</dbReference>
<evidence type="ECO:0000256" key="1">
    <source>
        <dbReference type="SAM" id="MobiDB-lite"/>
    </source>
</evidence>
<sequence>MRRWEYVGEGSAKFWEAAAEGCAVTVRFGRNGTAGREQVKEFPSAEAALAHLAKVVAEKERKGYRETGAAEALPQQAPPAAPVEPAAQADQPAERPDEDTVVLPANWLRALHPRRGGTPRSVTPPAKDAAQKLRQRLADDADWIERSLTNDRSQQVLVAAARRYQAGEADPLGAAVLAALTDNADTNHRVTADAWVLTHGLTFAALATVELLGMDGHGPNQRYRSSKPVVRLTPPDSAPMGIEERRSAADRVRALLTVADEATYLATVAALAEVRDNARRRILVSYLVPSEAGWVAECCEKPGAVIRHSYPLRSMLFASLDSAEQVELLGGRADLGWQGWSVATIATIADGLGPATARLLINELDGPSYLSSDTLKALATALAELPSDEAFGALLARVEDRNVRVAVLAAARRFPVRALRMLAEASTGGTPAAAAARQLLPNHVTAHQELVLRVLPELDPAVAELVAPLAAQAERIPDAAAEALPTLLTSPPWTRRRTGGKPPVVAGLIRDSVAELRWRAGEQDEWANTTSGFSDWQPDERTSWPTLVAQHRKDRLNGYQEVGLFLRGPVELVQPLLTDWAGPEYLWDGLNALKPLVARHGLAALPMLRRLVTTQPGTLAPLLFPYLDGQVARLMADWLDRLKSAAGPARSWFTRHGAAAAALLIPDALGPAGPARRSAEGALRLIVTVHGPDAVRSAATGFGAEAARAVEVLLTADPLEAALPARLPVVGDWADAPLLPQIVLRSGGAVPVAAARHLVTMLAISRPGAMYPGVDEVRALCAGESLAGFGWALFEQWRLAGMPAKDSWVLRALGWLGDDETVRRLTPVLRNWPGEGAHQRAVDGLDVLADIGSDVALMHLHGIAQRVKFKALKTRAQEKITEVAAGLGLSAEQLADRLVPDFGLDAHGSTVIEYGPRRFTVGFDEQLKPYVLDEDGKRRKDLPAPGAKDDAELAPAERKRFAALKKDVRTVAADQVHRLEVAMVGQRSWTATEFGQLFVGHPLLWHLVRRLVWLAETDGRAVAFRVAEDRSYAGVEDETLTLPADALVRLAHPLHLGAELAAWAELFADYEILQPFPQLGRQVHTLTEQEADGARLHRFEGVKVPTVKLLGLQRRGWDRGDPQDAGVERWISRRLGPGRYLVLAPDEGIAVGAIDIFPEQRIETVWLDTTPGDHRPSRTYPLRFGDLDPVIASELLGDLTELTEPTGN</sequence>
<dbReference type="CDD" id="cd07996">
    <property type="entry name" value="WGR_MMR_like"/>
    <property type="match status" value="1"/>
</dbReference>
<reference evidence="3 4" key="1">
    <citation type="submission" date="2020-08" db="EMBL/GenBank/DDBJ databases">
        <title>Sequencing the genomes of 1000 actinobacteria strains.</title>
        <authorList>
            <person name="Klenk H.-P."/>
        </authorList>
    </citation>
    <scope>NUCLEOTIDE SEQUENCE [LARGE SCALE GENOMIC DNA]</scope>
    <source>
        <strain evidence="3 4">DSM 44786</strain>
    </source>
</reference>
<evidence type="ECO:0000313" key="4">
    <source>
        <dbReference type="Proteomes" id="UP000573327"/>
    </source>
</evidence>
<evidence type="ECO:0000259" key="2">
    <source>
        <dbReference type="PROSITE" id="PS51977"/>
    </source>
</evidence>
<organism evidence="3 4">
    <name type="scientific">Kitasatospora gansuensis</name>
    <dbReference type="NCBI Taxonomy" id="258050"/>
    <lineage>
        <taxon>Bacteria</taxon>
        <taxon>Bacillati</taxon>
        <taxon>Actinomycetota</taxon>
        <taxon>Actinomycetes</taxon>
        <taxon>Kitasatosporales</taxon>
        <taxon>Streptomycetaceae</taxon>
        <taxon>Kitasatospora</taxon>
    </lineage>
</organism>
<feature type="region of interest" description="Disordered" evidence="1">
    <location>
        <begin position="66"/>
        <end position="129"/>
    </location>
</feature>
<dbReference type="SUPFAM" id="SSF142921">
    <property type="entry name" value="WGR domain-like"/>
    <property type="match status" value="1"/>
</dbReference>
<gene>
    <name evidence="3" type="ORF">F4556_005991</name>
</gene>
<comment type="caution">
    <text evidence="3">The sequence shown here is derived from an EMBL/GenBank/DDBJ whole genome shotgun (WGS) entry which is preliminary data.</text>
</comment>
<dbReference type="SMART" id="SM00773">
    <property type="entry name" value="WGR"/>
    <property type="match status" value="1"/>
</dbReference>
<dbReference type="InterPro" id="IPR036930">
    <property type="entry name" value="WGR_dom_sf"/>
</dbReference>
<dbReference type="AlphaFoldDB" id="A0A7W7SJI0"/>
<feature type="region of interest" description="Disordered" evidence="1">
    <location>
        <begin position="220"/>
        <end position="241"/>
    </location>
</feature>
<name>A0A7W7SJI0_9ACTN</name>
<dbReference type="Pfam" id="PF05406">
    <property type="entry name" value="WGR"/>
    <property type="match status" value="1"/>
</dbReference>
<dbReference type="GO" id="GO:0003677">
    <property type="term" value="F:DNA binding"/>
    <property type="evidence" value="ECO:0007669"/>
    <property type="project" value="UniProtKB-KW"/>
</dbReference>
<proteinExistence type="predicted"/>
<protein>
    <submittedName>
        <fullName evidence="3">Putative DNA-binding WGR domain protein</fullName>
    </submittedName>
</protein>
<dbReference type="Gene3D" id="2.20.140.10">
    <property type="entry name" value="WGR domain"/>
    <property type="match status" value="1"/>
</dbReference>